<evidence type="ECO:0000256" key="1">
    <source>
        <dbReference type="ARBA" id="ARBA00004533"/>
    </source>
</evidence>
<keyword evidence="2" id="KW-1003">Cell membrane</keyword>
<evidence type="ECO:0000313" key="8">
    <source>
        <dbReference type="EMBL" id="MDR7379471.1"/>
    </source>
</evidence>
<protein>
    <submittedName>
        <fullName evidence="8">Paraquat-inducible protein A</fullName>
    </submittedName>
</protein>
<dbReference type="PANTHER" id="PTHR30462">
    <property type="entry name" value="INTERMEMBRANE TRANSPORT PROTEIN PQIB-RELATED"/>
    <property type="match status" value="1"/>
</dbReference>
<keyword evidence="3" id="KW-0997">Cell inner membrane</keyword>
<keyword evidence="4 7" id="KW-0812">Transmembrane</keyword>
<reference evidence="8 9" key="1">
    <citation type="submission" date="2023-07" db="EMBL/GenBank/DDBJ databases">
        <title>Sorghum-associated microbial communities from plants grown in Nebraska, USA.</title>
        <authorList>
            <person name="Schachtman D."/>
        </authorList>
    </citation>
    <scope>NUCLEOTIDE SEQUENCE [LARGE SCALE GENOMIC DNA]</scope>
    <source>
        <strain evidence="8 9">BE313</strain>
    </source>
</reference>
<comment type="subcellular location">
    <subcellularLocation>
        <location evidence="1">Cell inner membrane</location>
    </subcellularLocation>
</comment>
<dbReference type="Proteomes" id="UP001180487">
    <property type="component" value="Unassembled WGS sequence"/>
</dbReference>
<gene>
    <name evidence="8" type="ORF">J2X19_004165</name>
</gene>
<feature type="transmembrane region" description="Helical" evidence="7">
    <location>
        <begin position="95"/>
        <end position="122"/>
    </location>
</feature>
<feature type="transmembrane region" description="Helical" evidence="7">
    <location>
        <begin position="170"/>
        <end position="191"/>
    </location>
</feature>
<evidence type="ECO:0000256" key="2">
    <source>
        <dbReference type="ARBA" id="ARBA00022475"/>
    </source>
</evidence>
<keyword evidence="9" id="KW-1185">Reference proteome</keyword>
<evidence type="ECO:0000256" key="5">
    <source>
        <dbReference type="ARBA" id="ARBA00022989"/>
    </source>
</evidence>
<dbReference type="InterPro" id="IPR051800">
    <property type="entry name" value="PqiA-PqiB_transport"/>
</dbReference>
<keyword evidence="5 7" id="KW-1133">Transmembrane helix</keyword>
<sequence length="225" mass="24261">MTETATATSLGLVGCHHCGAAWQGAGDGQACGVCGTPLHRRKTDSLNRTWALLAAAYLMYLPANLLPVMITSNLLNTKVDTILSGVIYFWVTGAWGLAAIVFVASFLVPLFKLGALTTLVWMAQRRSPRFREDRARLYRMVELIGRWSMLDVFVVSLLAGLVRIQGFAEITAGVGIAAFAAVVVLTMLASLSFDPRLTWDDAPAPAPALPLPPVHNPPHEPRPLA</sequence>
<dbReference type="InterPro" id="IPR007498">
    <property type="entry name" value="PqiA-like"/>
</dbReference>
<evidence type="ECO:0000256" key="6">
    <source>
        <dbReference type="ARBA" id="ARBA00023136"/>
    </source>
</evidence>
<proteinExistence type="predicted"/>
<accession>A0ABU2CDP6</accession>
<evidence type="ECO:0000256" key="3">
    <source>
        <dbReference type="ARBA" id="ARBA00022519"/>
    </source>
</evidence>
<evidence type="ECO:0000256" key="7">
    <source>
        <dbReference type="SAM" id="Phobius"/>
    </source>
</evidence>
<dbReference type="EMBL" id="JAVDXT010000004">
    <property type="protein sequence ID" value="MDR7379471.1"/>
    <property type="molecule type" value="Genomic_DNA"/>
</dbReference>
<evidence type="ECO:0000256" key="4">
    <source>
        <dbReference type="ARBA" id="ARBA00022692"/>
    </source>
</evidence>
<evidence type="ECO:0000313" key="9">
    <source>
        <dbReference type="Proteomes" id="UP001180487"/>
    </source>
</evidence>
<comment type="caution">
    <text evidence="8">The sequence shown here is derived from an EMBL/GenBank/DDBJ whole genome shotgun (WGS) entry which is preliminary data.</text>
</comment>
<feature type="transmembrane region" description="Helical" evidence="7">
    <location>
        <begin position="143"/>
        <end position="164"/>
    </location>
</feature>
<organism evidence="8 9">
    <name type="scientific">Rhodoferax ferrireducens</name>
    <dbReference type="NCBI Taxonomy" id="192843"/>
    <lineage>
        <taxon>Bacteria</taxon>
        <taxon>Pseudomonadati</taxon>
        <taxon>Pseudomonadota</taxon>
        <taxon>Betaproteobacteria</taxon>
        <taxon>Burkholderiales</taxon>
        <taxon>Comamonadaceae</taxon>
        <taxon>Rhodoferax</taxon>
    </lineage>
</organism>
<name>A0ABU2CDP6_9BURK</name>
<feature type="transmembrane region" description="Helical" evidence="7">
    <location>
        <begin position="50"/>
        <end position="75"/>
    </location>
</feature>
<dbReference type="PANTHER" id="PTHR30462:SF3">
    <property type="entry name" value="INTERMEMBRANE TRANSPORT PROTEIN PQIA"/>
    <property type="match status" value="1"/>
</dbReference>
<keyword evidence="6 7" id="KW-0472">Membrane</keyword>
<dbReference type="RefSeq" id="WP_116604176.1">
    <property type="nucleotide sequence ID" value="NZ_JAVDXT010000004.1"/>
</dbReference>
<dbReference type="Pfam" id="PF04403">
    <property type="entry name" value="PqiA"/>
    <property type="match status" value="1"/>
</dbReference>